<dbReference type="InterPro" id="IPR009057">
    <property type="entry name" value="Homeodomain-like_sf"/>
</dbReference>
<dbReference type="Proteomes" id="UP000551709">
    <property type="component" value="Plasmid pBb1S5a"/>
</dbReference>
<gene>
    <name evidence="1" type="ORF">HAP41_0000047845</name>
</gene>
<name>A0A8T5VQP9_9BRAD</name>
<dbReference type="SUPFAM" id="SSF46689">
    <property type="entry name" value="Homeodomain-like"/>
    <property type="match status" value="1"/>
</dbReference>
<evidence type="ECO:0000313" key="2">
    <source>
        <dbReference type="Proteomes" id="UP000551709"/>
    </source>
</evidence>
<sequence length="120" mass="13049">MILDLHGQGLSVSAIARQPGLDQKTVRAYIAEGLEAPVYKKRAARPGIVDHFEAYLRERLAAYPALTTVRLSLSSRKAASSAATASYAIACANCGLPSRQLLKCVLTLQQVSRRKLLRQV</sequence>
<protein>
    <submittedName>
        <fullName evidence="1">Uncharacterized protein</fullName>
    </submittedName>
</protein>
<keyword evidence="1" id="KW-0614">Plasmid</keyword>
<reference evidence="1" key="1">
    <citation type="journal article" date="2017" name="Syst. Appl. Microbiol.">
        <title>Soybeans inoculated with root zone soils of Canadian native legumes harbour diverse and novel Bradyrhizobium spp. that possess agricultural potential.</title>
        <authorList>
            <person name="Bromfield E.S.P."/>
            <person name="Cloutier S."/>
            <person name="Tambong J.T."/>
            <person name="Tran Thi T.V."/>
        </authorList>
    </citation>
    <scope>NUCLEOTIDE SEQUENCE</scope>
    <source>
        <strain evidence="1">1S5</strain>
    </source>
</reference>
<proteinExistence type="predicted"/>
<reference evidence="1" key="2">
    <citation type="submission" date="2022-04" db="EMBL/GenBank/DDBJ databases">
        <authorList>
            <person name="Bromfield E.S.P."/>
            <person name="Cloutier S."/>
        </authorList>
    </citation>
    <scope>NUCLEOTIDE SEQUENCE</scope>
    <source>
        <strain evidence="1">1S5</strain>
        <plasmid evidence="1">pBb1S5a</plasmid>
    </source>
</reference>
<geneLocation type="plasmid" evidence="1 2">
    <name>pBb1S5a</name>
</geneLocation>
<accession>A0A8T5VQP9</accession>
<dbReference type="AlphaFoldDB" id="A0A8T5VQP9"/>
<dbReference type="RefSeq" id="WP_166107449.1">
    <property type="nucleotide sequence ID" value="NZ_CP096256.1"/>
</dbReference>
<dbReference type="Gene3D" id="1.10.10.60">
    <property type="entry name" value="Homeodomain-like"/>
    <property type="match status" value="1"/>
</dbReference>
<dbReference type="EMBL" id="CP096256">
    <property type="protein sequence ID" value="UPT92273.1"/>
    <property type="molecule type" value="Genomic_DNA"/>
</dbReference>
<dbReference type="PROSITE" id="PS50531">
    <property type="entry name" value="HTH_IS21"/>
    <property type="match status" value="1"/>
</dbReference>
<evidence type="ECO:0000313" key="1">
    <source>
        <dbReference type="EMBL" id="UPT92273.1"/>
    </source>
</evidence>
<organism evidence="1 2">
    <name type="scientific">Bradyrhizobium barranii subsp. apii</name>
    <dbReference type="NCBI Taxonomy" id="2819348"/>
    <lineage>
        <taxon>Bacteria</taxon>
        <taxon>Pseudomonadati</taxon>
        <taxon>Pseudomonadota</taxon>
        <taxon>Alphaproteobacteria</taxon>
        <taxon>Hyphomicrobiales</taxon>
        <taxon>Nitrobacteraceae</taxon>
        <taxon>Bradyrhizobium</taxon>
        <taxon>Bradyrhizobium barranii</taxon>
    </lineage>
</organism>
<dbReference type="InterPro" id="IPR017894">
    <property type="entry name" value="HTH_IS21_transposase_type"/>
</dbReference>